<dbReference type="EMBL" id="CAUYUJ010016367">
    <property type="protein sequence ID" value="CAK0864446.1"/>
    <property type="molecule type" value="Genomic_DNA"/>
</dbReference>
<gene>
    <name evidence="3" type="ORF">PCOR1329_LOCUS52346</name>
</gene>
<sequence length="411" mass="45024">MAAFGSPASAAFAAARPSALARSQRAGPPPAQAAARGAHREKPPAAPAVLLGAAACAAASIARPRTRRTRMRLAPRAEMEAHAMANATDRSEANPGKVVQMAQDVGLKLDVKPWEFLSSIAKEASRSWFIKRAEDRGIQWTESVQLMSSRQAELDRLFEQVRDPELQYPAYYTQPFHGYDDGNLSWKAAHELEAATQSMCLGYYQAETTWEEAQERFRGSARVAIADRWRQAQGVAEAVSAPPPTRLLDVGCSGGFSTRQMADTFPGVRATGLDLSPYYLATAKSTYPDLEFTHGLAEATGFESGLFDVVTFNFLLHELPREVSIEALREAYRVLAPGGVIAVLDVDPMRLLELPPFRRWAFQVTEPWCKDGEYYALNVGEELQKLGFVDVVSTSNDPVNSLVLATKTKVS</sequence>
<comment type="caution">
    <text evidence="3">The sequence shown here is derived from an EMBL/GenBank/DDBJ whole genome shotgun (WGS) entry which is preliminary data.</text>
</comment>
<feature type="region of interest" description="Disordered" evidence="1">
    <location>
        <begin position="19"/>
        <end position="43"/>
    </location>
</feature>
<dbReference type="InterPro" id="IPR050508">
    <property type="entry name" value="Methyltransf_Superfamily"/>
</dbReference>
<dbReference type="InterPro" id="IPR041698">
    <property type="entry name" value="Methyltransf_25"/>
</dbReference>
<feature type="domain" description="Methyltransferase" evidence="2">
    <location>
        <begin position="248"/>
        <end position="339"/>
    </location>
</feature>
<proteinExistence type="predicted"/>
<feature type="compositionally biased region" description="Low complexity" evidence="1">
    <location>
        <begin position="19"/>
        <end position="36"/>
    </location>
</feature>
<accession>A0ABN9UWC0</accession>
<dbReference type="Pfam" id="PF13649">
    <property type="entry name" value="Methyltransf_25"/>
    <property type="match status" value="1"/>
</dbReference>
<reference evidence="3" key="1">
    <citation type="submission" date="2023-10" db="EMBL/GenBank/DDBJ databases">
        <authorList>
            <person name="Chen Y."/>
            <person name="Shah S."/>
            <person name="Dougan E. K."/>
            <person name="Thang M."/>
            <person name="Chan C."/>
        </authorList>
    </citation>
    <scope>NUCLEOTIDE SEQUENCE [LARGE SCALE GENOMIC DNA]</scope>
</reference>
<dbReference type="Proteomes" id="UP001189429">
    <property type="component" value="Unassembled WGS sequence"/>
</dbReference>
<protein>
    <recommendedName>
        <fullName evidence="2">Methyltransferase domain-containing protein</fullName>
    </recommendedName>
</protein>
<dbReference type="PANTHER" id="PTHR42912:SF80">
    <property type="entry name" value="METHYLTRANSFERASE DOMAIN-CONTAINING PROTEIN"/>
    <property type="match status" value="1"/>
</dbReference>
<organism evidence="3 4">
    <name type="scientific">Prorocentrum cordatum</name>
    <dbReference type="NCBI Taxonomy" id="2364126"/>
    <lineage>
        <taxon>Eukaryota</taxon>
        <taxon>Sar</taxon>
        <taxon>Alveolata</taxon>
        <taxon>Dinophyceae</taxon>
        <taxon>Prorocentrales</taxon>
        <taxon>Prorocentraceae</taxon>
        <taxon>Prorocentrum</taxon>
    </lineage>
</organism>
<dbReference type="Gene3D" id="3.40.50.150">
    <property type="entry name" value="Vaccinia Virus protein VP39"/>
    <property type="match status" value="1"/>
</dbReference>
<evidence type="ECO:0000313" key="4">
    <source>
        <dbReference type="Proteomes" id="UP001189429"/>
    </source>
</evidence>
<evidence type="ECO:0000256" key="1">
    <source>
        <dbReference type="SAM" id="MobiDB-lite"/>
    </source>
</evidence>
<keyword evidence="4" id="KW-1185">Reference proteome</keyword>
<evidence type="ECO:0000313" key="3">
    <source>
        <dbReference type="EMBL" id="CAK0864446.1"/>
    </source>
</evidence>
<name>A0ABN9UWC0_9DINO</name>
<evidence type="ECO:0000259" key="2">
    <source>
        <dbReference type="Pfam" id="PF13649"/>
    </source>
</evidence>
<dbReference type="InterPro" id="IPR029063">
    <property type="entry name" value="SAM-dependent_MTases_sf"/>
</dbReference>
<dbReference type="CDD" id="cd02440">
    <property type="entry name" value="AdoMet_MTases"/>
    <property type="match status" value="1"/>
</dbReference>
<dbReference type="SUPFAM" id="SSF53335">
    <property type="entry name" value="S-adenosyl-L-methionine-dependent methyltransferases"/>
    <property type="match status" value="1"/>
</dbReference>
<dbReference type="PANTHER" id="PTHR42912">
    <property type="entry name" value="METHYLTRANSFERASE"/>
    <property type="match status" value="1"/>
</dbReference>